<sequence length="194" mass="22346">MSEVIPFPKMHQNVNIDWDRVDSIRKAGYPKVPKKAITLIRKMFENPTSNESYFEIHDFGEGYPFDPISLAPVQGDAVWLLDLLDRYGGEISYGPQTCLIKRKKKKPALFLIQKISAELLEAVHAAIGPEYEHFLQTSRWVVLGREVNEKLMIFVIRNREDEALVYLGVFDRKTAFVLFARMESGRSVEEVLDL</sequence>
<evidence type="ECO:0000313" key="2">
    <source>
        <dbReference type="Proteomes" id="UP001144372"/>
    </source>
</evidence>
<organism evidence="1 2">
    <name type="scientific">Desulforhabdus amnigena</name>
    <dbReference type="NCBI Taxonomy" id="40218"/>
    <lineage>
        <taxon>Bacteria</taxon>
        <taxon>Pseudomonadati</taxon>
        <taxon>Thermodesulfobacteriota</taxon>
        <taxon>Syntrophobacteria</taxon>
        <taxon>Syntrophobacterales</taxon>
        <taxon>Syntrophobacteraceae</taxon>
        <taxon>Desulforhabdus</taxon>
    </lineage>
</organism>
<protein>
    <submittedName>
        <fullName evidence="1">Uncharacterized protein</fullName>
    </submittedName>
</protein>
<name>A0A9W6FW16_9BACT</name>
<proteinExistence type="predicted"/>
<dbReference type="Proteomes" id="UP001144372">
    <property type="component" value="Unassembled WGS sequence"/>
</dbReference>
<dbReference type="RefSeq" id="WP_281796070.1">
    <property type="nucleotide sequence ID" value="NZ_BSDR01000001.1"/>
</dbReference>
<comment type="caution">
    <text evidence="1">The sequence shown here is derived from an EMBL/GenBank/DDBJ whole genome shotgun (WGS) entry which is preliminary data.</text>
</comment>
<accession>A0A9W6FW16</accession>
<gene>
    <name evidence="1" type="ORF">DAMNIGENAA_33790</name>
</gene>
<evidence type="ECO:0000313" key="1">
    <source>
        <dbReference type="EMBL" id="GLI35946.1"/>
    </source>
</evidence>
<keyword evidence="2" id="KW-1185">Reference proteome</keyword>
<dbReference type="AlphaFoldDB" id="A0A9W6FW16"/>
<reference evidence="1" key="1">
    <citation type="submission" date="2022-12" db="EMBL/GenBank/DDBJ databases">
        <title>Reference genome sequencing for broad-spectrum identification of bacterial and archaeal isolates by mass spectrometry.</title>
        <authorList>
            <person name="Sekiguchi Y."/>
            <person name="Tourlousse D.M."/>
        </authorList>
    </citation>
    <scope>NUCLEOTIDE SEQUENCE</scope>
    <source>
        <strain evidence="1">ASRB1</strain>
    </source>
</reference>
<dbReference type="EMBL" id="BSDR01000001">
    <property type="protein sequence ID" value="GLI35946.1"/>
    <property type="molecule type" value="Genomic_DNA"/>
</dbReference>